<name>A0A1X6YJI0_9RHOB</name>
<dbReference type="OrthoDB" id="7873775at2"/>
<gene>
    <name evidence="1" type="ORF">ROJ8625_00884</name>
</gene>
<sequence>MIRQQLMIPEERVALDLDQLSVVCAGFDPDAPEACLAAALEQLALDLAAVEAAWRGDDARGMARALQDVEACAGALGMVKLAAVAGAVRDTLSAGDGVALAATLARLLRVGERSLVAVWETGALIG</sequence>
<reference evidence="1 2" key="1">
    <citation type="submission" date="2017-03" db="EMBL/GenBank/DDBJ databases">
        <authorList>
            <person name="Afonso C.L."/>
            <person name="Miller P.J."/>
            <person name="Scott M.A."/>
            <person name="Spackman E."/>
            <person name="Goraichik I."/>
            <person name="Dimitrov K.M."/>
            <person name="Suarez D.L."/>
            <person name="Swayne D.E."/>
        </authorList>
    </citation>
    <scope>NUCLEOTIDE SEQUENCE [LARGE SCALE GENOMIC DNA]</scope>
    <source>
        <strain evidence="1 2">CECT 8625</strain>
    </source>
</reference>
<dbReference type="Proteomes" id="UP000193570">
    <property type="component" value="Unassembled WGS sequence"/>
</dbReference>
<dbReference type="GO" id="GO:0000160">
    <property type="term" value="P:phosphorelay signal transduction system"/>
    <property type="evidence" value="ECO:0007669"/>
    <property type="project" value="InterPro"/>
</dbReference>
<accession>A0A1X6YJI0</accession>
<proteinExistence type="predicted"/>
<dbReference type="SUPFAM" id="SSF47226">
    <property type="entry name" value="Histidine-containing phosphotransfer domain, HPT domain"/>
    <property type="match status" value="1"/>
</dbReference>
<evidence type="ECO:0000313" key="1">
    <source>
        <dbReference type="EMBL" id="SLN22644.1"/>
    </source>
</evidence>
<dbReference type="InterPro" id="IPR036641">
    <property type="entry name" value="HPT_dom_sf"/>
</dbReference>
<evidence type="ECO:0008006" key="3">
    <source>
        <dbReference type="Google" id="ProtNLM"/>
    </source>
</evidence>
<dbReference type="EMBL" id="FWFK01000001">
    <property type="protein sequence ID" value="SLN22644.1"/>
    <property type="molecule type" value="Genomic_DNA"/>
</dbReference>
<dbReference type="AlphaFoldDB" id="A0A1X6YJI0"/>
<keyword evidence="2" id="KW-1185">Reference proteome</keyword>
<organism evidence="1 2">
    <name type="scientific">Roseivivax jejudonensis</name>
    <dbReference type="NCBI Taxonomy" id="1529041"/>
    <lineage>
        <taxon>Bacteria</taxon>
        <taxon>Pseudomonadati</taxon>
        <taxon>Pseudomonadota</taxon>
        <taxon>Alphaproteobacteria</taxon>
        <taxon>Rhodobacterales</taxon>
        <taxon>Roseobacteraceae</taxon>
        <taxon>Roseivivax</taxon>
    </lineage>
</organism>
<evidence type="ECO:0000313" key="2">
    <source>
        <dbReference type="Proteomes" id="UP000193570"/>
    </source>
</evidence>
<dbReference type="RefSeq" id="WP_085790591.1">
    <property type="nucleotide sequence ID" value="NZ_FWFK01000001.1"/>
</dbReference>
<protein>
    <recommendedName>
        <fullName evidence="3">HPt domain-containing protein</fullName>
    </recommendedName>
</protein>